<dbReference type="GO" id="GO:0005829">
    <property type="term" value="C:cytosol"/>
    <property type="evidence" value="ECO:0007669"/>
    <property type="project" value="TreeGrafter"/>
</dbReference>
<gene>
    <name evidence="3" type="ORF">CYMTET_47013</name>
</gene>
<accession>A0AAE0EY55</accession>
<dbReference type="AlphaFoldDB" id="A0AAE0EY55"/>
<sequence>MDMKTGQREMPNELSGSSLPGLLREATTKSRFWRGFTEGELEILGESLTILEFDNQLALVDFDELSDCAMLILSGEASVYARDISTNAVARVARLSAGQIFGELAIYDEEISEVKILSDSANTACVKISLAEILQIQSIDAALGLKLLRVLTQAAAQKLKERAMLTRLEQEAVKRSQSVTSNANLFNSIKEAQPYGVGGYGLGPNGLTDAEIAALARRMYIARFAKGEKAISNHTLANSVMLVVEGSMRIKIGNRVLASRARGEFIGEDGFTAQVGVRGCTVVQRIADVVCASDCAAVAVLSREHMLELARESPLVACKLFLRLVQLVVVRAAVTTKKCMKDDKADLGEIVLGSPIPNQARCPAMTNHHEVPVRRWKMRASAPRK</sequence>
<dbReference type="EMBL" id="LGRX02032952">
    <property type="protein sequence ID" value="KAK3243325.1"/>
    <property type="molecule type" value="Genomic_DNA"/>
</dbReference>
<dbReference type="PANTHER" id="PTHR11635">
    <property type="entry name" value="CAMP-DEPENDENT PROTEIN KINASE REGULATORY CHAIN"/>
    <property type="match status" value="1"/>
</dbReference>
<evidence type="ECO:0000256" key="1">
    <source>
        <dbReference type="SAM" id="MobiDB-lite"/>
    </source>
</evidence>
<dbReference type="SUPFAM" id="SSF51206">
    <property type="entry name" value="cAMP-binding domain-like"/>
    <property type="match status" value="2"/>
</dbReference>
<dbReference type="InterPro" id="IPR014710">
    <property type="entry name" value="RmlC-like_jellyroll"/>
</dbReference>
<name>A0AAE0EY55_9CHLO</name>
<dbReference type="Gene3D" id="2.60.120.10">
    <property type="entry name" value="Jelly Rolls"/>
    <property type="match status" value="2"/>
</dbReference>
<dbReference type="InterPro" id="IPR018490">
    <property type="entry name" value="cNMP-bd_dom_sf"/>
</dbReference>
<organism evidence="3 4">
    <name type="scientific">Cymbomonas tetramitiformis</name>
    <dbReference type="NCBI Taxonomy" id="36881"/>
    <lineage>
        <taxon>Eukaryota</taxon>
        <taxon>Viridiplantae</taxon>
        <taxon>Chlorophyta</taxon>
        <taxon>Pyramimonadophyceae</taxon>
        <taxon>Pyramimonadales</taxon>
        <taxon>Pyramimonadaceae</taxon>
        <taxon>Cymbomonas</taxon>
    </lineage>
</organism>
<keyword evidence="4" id="KW-1185">Reference proteome</keyword>
<proteinExistence type="predicted"/>
<evidence type="ECO:0000313" key="3">
    <source>
        <dbReference type="EMBL" id="KAK3243325.1"/>
    </source>
</evidence>
<dbReference type="InterPro" id="IPR050503">
    <property type="entry name" value="cAMP-dep_PK_reg_su-like"/>
</dbReference>
<dbReference type="GO" id="GO:0005952">
    <property type="term" value="C:cAMP-dependent protein kinase complex"/>
    <property type="evidence" value="ECO:0007669"/>
    <property type="project" value="InterPro"/>
</dbReference>
<feature type="region of interest" description="Disordered" evidence="1">
    <location>
        <begin position="1"/>
        <end position="20"/>
    </location>
</feature>
<dbReference type="InterPro" id="IPR000595">
    <property type="entry name" value="cNMP-bd_dom"/>
</dbReference>
<dbReference type="PROSITE" id="PS50042">
    <property type="entry name" value="CNMP_BINDING_3"/>
    <property type="match status" value="2"/>
</dbReference>
<evidence type="ECO:0000259" key="2">
    <source>
        <dbReference type="PROSITE" id="PS50042"/>
    </source>
</evidence>
<dbReference type="SMART" id="SM00100">
    <property type="entry name" value="cNMP"/>
    <property type="match status" value="2"/>
</dbReference>
<evidence type="ECO:0000313" key="4">
    <source>
        <dbReference type="Proteomes" id="UP001190700"/>
    </source>
</evidence>
<reference evidence="3 4" key="1">
    <citation type="journal article" date="2015" name="Genome Biol. Evol.">
        <title>Comparative Genomics of a Bacterivorous Green Alga Reveals Evolutionary Causalities and Consequences of Phago-Mixotrophic Mode of Nutrition.</title>
        <authorList>
            <person name="Burns J.A."/>
            <person name="Paasch A."/>
            <person name="Narechania A."/>
            <person name="Kim E."/>
        </authorList>
    </citation>
    <scope>NUCLEOTIDE SEQUENCE [LARGE SCALE GENOMIC DNA]</scope>
    <source>
        <strain evidence="3 4">PLY_AMNH</strain>
    </source>
</reference>
<feature type="domain" description="Cyclic nucleotide-binding" evidence="2">
    <location>
        <begin position="32"/>
        <end position="126"/>
    </location>
</feature>
<protein>
    <recommendedName>
        <fullName evidence="2">Cyclic nucleotide-binding domain-containing protein</fullName>
    </recommendedName>
</protein>
<dbReference type="PANTHER" id="PTHR11635:SF152">
    <property type="entry name" value="CAMP-DEPENDENT PROTEIN KINASE TYPE I REGULATORY SUBUNIT-RELATED"/>
    <property type="match status" value="1"/>
</dbReference>
<feature type="compositionally biased region" description="Basic and acidic residues" evidence="1">
    <location>
        <begin position="1"/>
        <end position="11"/>
    </location>
</feature>
<feature type="domain" description="Cyclic nucleotide-binding" evidence="2">
    <location>
        <begin position="205"/>
        <end position="300"/>
    </location>
</feature>
<dbReference type="Proteomes" id="UP001190700">
    <property type="component" value="Unassembled WGS sequence"/>
</dbReference>
<comment type="caution">
    <text evidence="3">The sequence shown here is derived from an EMBL/GenBank/DDBJ whole genome shotgun (WGS) entry which is preliminary data.</text>
</comment>